<feature type="transmembrane region" description="Helical" evidence="1">
    <location>
        <begin position="214"/>
        <end position="234"/>
    </location>
</feature>
<dbReference type="InterPro" id="IPR036938">
    <property type="entry name" value="PAP2/HPO_sf"/>
</dbReference>
<feature type="transmembrane region" description="Helical" evidence="1">
    <location>
        <begin position="6"/>
        <end position="28"/>
    </location>
</feature>
<dbReference type="Proteomes" id="UP000296706">
    <property type="component" value="Chromosome"/>
</dbReference>
<gene>
    <name evidence="3" type="ORF">DV733_13815</name>
</gene>
<dbReference type="AlphaFoldDB" id="A0A4D6HGW8"/>
<dbReference type="KEGG" id="hsn:DV733_13815"/>
<feature type="transmembrane region" description="Helical" evidence="1">
    <location>
        <begin position="240"/>
        <end position="257"/>
    </location>
</feature>
<keyword evidence="1" id="KW-1133">Transmembrane helix</keyword>
<dbReference type="STRING" id="1457250.GCA_000755225_01626"/>
<keyword evidence="4" id="KW-1185">Reference proteome</keyword>
<dbReference type="EMBL" id="CP031310">
    <property type="protein sequence ID" value="QCC52242.1"/>
    <property type="molecule type" value="Genomic_DNA"/>
</dbReference>
<sequence>MALFEVLTQVAAVVALAVAVSLGAVVGFSRFPRTRQQFFTQLRIVAPYLVFLGIVLGFTSALREVGTVVQWAIGFHLSPVIFEIEGTFVAWLQTFQTSTATTYFSAIYVYGYAYLLVFPIVAYALADRTKPLRLLILAYILNYVIGLVCYILFIAYGPRNYLIGEGILYSFWPQAQFLTSEVNTNTNVFPSLHTSLSVTVATLAVMTRDLYPRWAPIAIPIALSVCLSTMYLGIHWGVDVLAGAGLAAISVYGAVRLDDHFERGVSASREWWETLRNRLPI</sequence>
<dbReference type="GeneID" id="39848958"/>
<evidence type="ECO:0000256" key="1">
    <source>
        <dbReference type="SAM" id="Phobius"/>
    </source>
</evidence>
<evidence type="ECO:0000313" key="3">
    <source>
        <dbReference type="EMBL" id="QCC52242.1"/>
    </source>
</evidence>
<dbReference type="GO" id="GO:0016020">
    <property type="term" value="C:membrane"/>
    <property type="evidence" value="ECO:0007669"/>
    <property type="project" value="UniProtKB-SubCell"/>
</dbReference>
<protein>
    <submittedName>
        <fullName evidence="3">Inositol phosphorylceramide synthase</fullName>
    </submittedName>
</protein>
<feature type="transmembrane region" description="Helical" evidence="1">
    <location>
        <begin position="68"/>
        <end position="91"/>
    </location>
</feature>
<accession>A0A4D6HGW8</accession>
<dbReference type="InterPro" id="IPR000326">
    <property type="entry name" value="PAP2/HPO"/>
</dbReference>
<evidence type="ECO:0000259" key="2">
    <source>
        <dbReference type="SMART" id="SM00014"/>
    </source>
</evidence>
<feature type="domain" description="Phosphatidic acid phosphatase type 2/haloperoxidase" evidence="2">
    <location>
        <begin position="148"/>
        <end position="255"/>
    </location>
</feature>
<dbReference type="SUPFAM" id="SSF48317">
    <property type="entry name" value="Acid phosphatase/Vanadium-dependent haloperoxidase"/>
    <property type="match status" value="1"/>
</dbReference>
<keyword evidence="1" id="KW-0812">Transmembrane</keyword>
<dbReference type="Gene3D" id="1.20.144.10">
    <property type="entry name" value="Phosphatidic acid phosphatase type 2/haloperoxidase"/>
    <property type="match status" value="1"/>
</dbReference>
<name>A0A4D6HGW8_9EURY</name>
<dbReference type="Pfam" id="PF14378">
    <property type="entry name" value="PAP2_3"/>
    <property type="match status" value="1"/>
</dbReference>
<organism evidence="3 4">
    <name type="scientific">Halapricum salinum</name>
    <dbReference type="NCBI Taxonomy" id="1457250"/>
    <lineage>
        <taxon>Archaea</taxon>
        <taxon>Methanobacteriati</taxon>
        <taxon>Methanobacteriota</taxon>
        <taxon>Stenosarchaea group</taxon>
        <taxon>Halobacteria</taxon>
        <taxon>Halobacteriales</taxon>
        <taxon>Haloarculaceae</taxon>
        <taxon>Halapricum</taxon>
    </lineage>
</organism>
<reference evidence="3 4" key="1">
    <citation type="journal article" date="2019" name="Nat. Commun.">
        <title>A new type of DNA phosphorothioation-based antiviral system in archaea.</title>
        <authorList>
            <person name="Xiong L."/>
            <person name="Liu S."/>
            <person name="Chen S."/>
            <person name="Xiao Y."/>
            <person name="Zhu B."/>
            <person name="Gao Y."/>
            <person name="Zhang Y."/>
            <person name="Chen B."/>
            <person name="Luo J."/>
            <person name="Deng Z."/>
            <person name="Chen X."/>
            <person name="Wang L."/>
            <person name="Chen S."/>
        </authorList>
    </citation>
    <scope>NUCLEOTIDE SEQUENCE [LARGE SCALE GENOMIC DNA]</scope>
    <source>
        <strain evidence="3 4">CBA1105</strain>
    </source>
</reference>
<feature type="transmembrane region" description="Helical" evidence="1">
    <location>
        <begin position="103"/>
        <end position="126"/>
    </location>
</feature>
<dbReference type="OrthoDB" id="329477at2157"/>
<evidence type="ECO:0000313" key="4">
    <source>
        <dbReference type="Proteomes" id="UP000296706"/>
    </source>
</evidence>
<proteinExistence type="predicted"/>
<keyword evidence="1" id="KW-0472">Membrane</keyword>
<dbReference type="CDD" id="cd03386">
    <property type="entry name" value="PAP2_Aur1_like"/>
    <property type="match status" value="1"/>
</dbReference>
<dbReference type="SMART" id="SM00014">
    <property type="entry name" value="acidPPc"/>
    <property type="match status" value="1"/>
</dbReference>
<dbReference type="InterPro" id="IPR026841">
    <property type="entry name" value="Aur1/Ipt1"/>
</dbReference>
<feature type="transmembrane region" description="Helical" evidence="1">
    <location>
        <begin position="132"/>
        <end position="156"/>
    </location>
</feature>
<dbReference type="RefSeq" id="WP_049992569.1">
    <property type="nucleotide sequence ID" value="NZ_CP031310.1"/>
</dbReference>
<feature type="transmembrane region" description="Helical" evidence="1">
    <location>
        <begin position="40"/>
        <end position="62"/>
    </location>
</feature>